<evidence type="ECO:0000259" key="1">
    <source>
        <dbReference type="PROSITE" id="PS51534"/>
    </source>
</evidence>
<comment type="caution">
    <text evidence="2">The sequence shown here is derived from an EMBL/GenBank/DDBJ whole genome shotgun (WGS) entry which is preliminary data.</text>
</comment>
<evidence type="ECO:0000313" key="2">
    <source>
        <dbReference type="EMBL" id="MBB4702624.1"/>
    </source>
</evidence>
<dbReference type="Pfam" id="PF12770">
    <property type="entry name" value="CHAT"/>
    <property type="match status" value="1"/>
</dbReference>
<proteinExistence type="predicted"/>
<protein>
    <recommendedName>
        <fullName evidence="1">SEFIR domain-containing protein</fullName>
    </recommendedName>
</protein>
<evidence type="ECO:0000313" key="3">
    <source>
        <dbReference type="Proteomes" id="UP000542210"/>
    </source>
</evidence>
<dbReference type="Proteomes" id="UP000542210">
    <property type="component" value="Unassembled WGS sequence"/>
</dbReference>
<dbReference type="InterPro" id="IPR024983">
    <property type="entry name" value="CHAT_dom"/>
</dbReference>
<name>A0A7W7GBN6_9ACTN</name>
<gene>
    <name evidence="2" type="ORF">BJ982_004168</name>
</gene>
<dbReference type="InterPro" id="IPR013568">
    <property type="entry name" value="SEFIR_dom"/>
</dbReference>
<keyword evidence="3" id="KW-1185">Reference proteome</keyword>
<reference evidence="2 3" key="1">
    <citation type="submission" date="2020-08" db="EMBL/GenBank/DDBJ databases">
        <title>Sequencing the genomes of 1000 actinobacteria strains.</title>
        <authorList>
            <person name="Klenk H.-P."/>
        </authorList>
    </citation>
    <scope>NUCLEOTIDE SEQUENCE [LARGE SCALE GENOMIC DNA]</scope>
    <source>
        <strain evidence="2 3">DSM 45784</strain>
    </source>
</reference>
<dbReference type="EMBL" id="JACHND010000001">
    <property type="protein sequence ID" value="MBB4702624.1"/>
    <property type="molecule type" value="Genomic_DNA"/>
</dbReference>
<organism evidence="2 3">
    <name type="scientific">Sphaerisporangium siamense</name>
    <dbReference type="NCBI Taxonomy" id="795645"/>
    <lineage>
        <taxon>Bacteria</taxon>
        <taxon>Bacillati</taxon>
        <taxon>Actinomycetota</taxon>
        <taxon>Actinomycetes</taxon>
        <taxon>Streptosporangiales</taxon>
        <taxon>Streptosporangiaceae</taxon>
        <taxon>Sphaerisporangium</taxon>
    </lineage>
</organism>
<dbReference type="AlphaFoldDB" id="A0A7W7GBN6"/>
<feature type="domain" description="SEFIR" evidence="1">
    <location>
        <begin position="1"/>
        <end position="154"/>
    </location>
</feature>
<dbReference type="PROSITE" id="PS51534">
    <property type="entry name" value="SEFIR"/>
    <property type="match status" value="1"/>
</dbReference>
<dbReference type="Pfam" id="PF08357">
    <property type="entry name" value="SEFIR"/>
    <property type="match status" value="1"/>
</dbReference>
<accession>A0A7W7GBN6</accession>
<sequence>MFISYAHDSAAHLDTVRELWVFLRTHGVDARLGLPPAEHARDRRAWAEARIGESDFVLVIASKTYKERADGLVEVDEVHRINGTDEADESGGAEEDARHIRDAFRLDPGAAAGKYLPVLLPGHSAAEIPEFLGAAPPHQVTGLSARGTDGLLRALAAGSPPARSRSPLGHDLVLAVTADGDRLACEVTLAGSLLGRHDAPLPFEPGVLSRALAAPPHAAEERLIEAGHRLRQALLTEDTARHLTRLLHDSRFGTVVDVVVEHGDAAAWPPYEALRLPDGAVLATLPGVHVRRRAPGTGRRTAPPPPLPGPLKILVVAAGENRARDTRVVLDAVADLSASGAGEARVLEVAAPGRITGALRAGGYHVVHLSAPGSPSSVELEDEDGDPVAVPAGELAAVLRDGDGRPPFVVLSAGEDGATLAAALARHGGGRVLAVRAPVTDFYATALAKRFYATLATGAEAGPSAALAEARRHLEQGRIHRGQADPGDTLPPLYAAAALLSAGEDFPLVDLGDPPLRP</sequence>
<dbReference type="RefSeq" id="WP_184882529.1">
    <property type="nucleotide sequence ID" value="NZ_BOOV01000005.1"/>
</dbReference>